<dbReference type="AlphaFoldDB" id="A0A9D2S5Z6"/>
<name>A0A9D2S5Z6_9FIRM</name>
<evidence type="ECO:0000256" key="1">
    <source>
        <dbReference type="SAM" id="MobiDB-lite"/>
    </source>
</evidence>
<dbReference type="InterPro" id="IPR027275">
    <property type="entry name" value="PRC-brl_dom"/>
</dbReference>
<dbReference type="SUPFAM" id="SSF50346">
    <property type="entry name" value="PRC-barrel domain"/>
    <property type="match status" value="1"/>
</dbReference>
<organism evidence="3 4">
    <name type="scientific">Candidatus Flavonifractor intestinipullorum</name>
    <dbReference type="NCBI Taxonomy" id="2838587"/>
    <lineage>
        <taxon>Bacteria</taxon>
        <taxon>Bacillati</taxon>
        <taxon>Bacillota</taxon>
        <taxon>Clostridia</taxon>
        <taxon>Eubacteriales</taxon>
        <taxon>Oscillospiraceae</taxon>
        <taxon>Flavonifractor</taxon>
    </lineage>
</organism>
<dbReference type="InterPro" id="IPR011033">
    <property type="entry name" value="PRC_barrel-like_sf"/>
</dbReference>
<feature type="region of interest" description="Disordered" evidence="1">
    <location>
        <begin position="88"/>
        <end position="108"/>
    </location>
</feature>
<dbReference type="Proteomes" id="UP000824208">
    <property type="component" value="Unassembled WGS sequence"/>
</dbReference>
<evidence type="ECO:0000313" key="3">
    <source>
        <dbReference type="EMBL" id="HJB56670.1"/>
    </source>
</evidence>
<evidence type="ECO:0000259" key="2">
    <source>
        <dbReference type="Pfam" id="PF05239"/>
    </source>
</evidence>
<dbReference type="Pfam" id="PF05239">
    <property type="entry name" value="PRC"/>
    <property type="match status" value="1"/>
</dbReference>
<reference evidence="3" key="1">
    <citation type="journal article" date="2021" name="PeerJ">
        <title>Extensive microbial diversity within the chicken gut microbiome revealed by metagenomics and culture.</title>
        <authorList>
            <person name="Gilroy R."/>
            <person name="Ravi A."/>
            <person name="Getino M."/>
            <person name="Pursley I."/>
            <person name="Horton D.L."/>
            <person name="Alikhan N.F."/>
            <person name="Baker D."/>
            <person name="Gharbi K."/>
            <person name="Hall N."/>
            <person name="Watson M."/>
            <person name="Adriaenssens E.M."/>
            <person name="Foster-Nyarko E."/>
            <person name="Jarju S."/>
            <person name="Secka A."/>
            <person name="Antonio M."/>
            <person name="Oren A."/>
            <person name="Chaudhuri R.R."/>
            <person name="La Ragione R."/>
            <person name="Hildebrand F."/>
            <person name="Pallen M.J."/>
        </authorList>
    </citation>
    <scope>NUCLEOTIDE SEQUENCE</scope>
    <source>
        <strain evidence="3">CHK189-11263</strain>
    </source>
</reference>
<evidence type="ECO:0000313" key="4">
    <source>
        <dbReference type="Proteomes" id="UP000824208"/>
    </source>
</evidence>
<dbReference type="PANTHER" id="PTHR40061:SF1">
    <property type="entry name" value="SPORULATION PROTEIN YLMC-RELATED"/>
    <property type="match status" value="1"/>
</dbReference>
<protein>
    <submittedName>
        <fullName evidence="3">YlmC/YmxH family sporulation protein</fullName>
    </submittedName>
</protein>
<dbReference type="InterPro" id="IPR014238">
    <property type="entry name" value="Spore_YlmC/YmxH"/>
</dbReference>
<comment type="caution">
    <text evidence="3">The sequence shown here is derived from an EMBL/GenBank/DDBJ whole genome shotgun (WGS) entry which is preliminary data.</text>
</comment>
<dbReference type="NCBIfam" id="TIGR02888">
    <property type="entry name" value="spore_YlmC_YmxH"/>
    <property type="match status" value="1"/>
</dbReference>
<dbReference type="PANTHER" id="PTHR40061">
    <property type="entry name" value="SPORULATION PROTEIN YLMC-RELATED"/>
    <property type="match status" value="1"/>
</dbReference>
<proteinExistence type="predicted"/>
<accession>A0A9D2S5Z6</accession>
<dbReference type="Gene3D" id="2.30.30.240">
    <property type="entry name" value="PRC-barrel domain"/>
    <property type="match status" value="1"/>
</dbReference>
<dbReference type="EMBL" id="DWYC01000040">
    <property type="protein sequence ID" value="HJB56670.1"/>
    <property type="molecule type" value="Genomic_DNA"/>
</dbReference>
<gene>
    <name evidence="3" type="ORF">H9714_03865</name>
</gene>
<feature type="domain" description="PRC-barrel" evidence="2">
    <location>
        <begin position="2"/>
        <end position="77"/>
    </location>
</feature>
<reference evidence="3" key="2">
    <citation type="submission" date="2021-04" db="EMBL/GenBank/DDBJ databases">
        <authorList>
            <person name="Gilroy R."/>
        </authorList>
    </citation>
    <scope>NUCLEOTIDE SEQUENCE</scope>
    <source>
        <strain evidence="3">CHK189-11263</strain>
    </source>
</reference>
<sequence length="108" mass="12188">MEERVTELRCKEIISIRDGRRYGYVGDVEVDLEAGQVRALVVPGRLRLFGLLGREEDRIFPWESVRRFGADIILVEDGPQYRAALRRAKGGNRGEPAKKSFTQGGNVV</sequence>